<dbReference type="AlphaFoldDB" id="A0A397QAP4"/>
<name>A0A397QAP4_9HYPH</name>
<proteinExistence type="predicted"/>
<gene>
    <name evidence="1" type="ORF">BXY53_1663</name>
</gene>
<protein>
    <submittedName>
        <fullName evidence="1">Uncharacterized protein</fullName>
    </submittedName>
</protein>
<keyword evidence="2" id="KW-1185">Reference proteome</keyword>
<evidence type="ECO:0000313" key="2">
    <source>
        <dbReference type="Proteomes" id="UP000266273"/>
    </source>
</evidence>
<evidence type="ECO:0000313" key="1">
    <source>
        <dbReference type="EMBL" id="RIA56557.1"/>
    </source>
</evidence>
<accession>A0A397QAP4</accession>
<dbReference type="Proteomes" id="UP000266273">
    <property type="component" value="Unassembled WGS sequence"/>
</dbReference>
<sequence length="36" mass="4259">MTEFYSAYFRQRLAEHFGEDAHKHVGYRLAIKSLVS</sequence>
<dbReference type="EMBL" id="QXDF01000001">
    <property type="protein sequence ID" value="RIA56557.1"/>
    <property type="molecule type" value="Genomic_DNA"/>
</dbReference>
<reference evidence="1 2" key="1">
    <citation type="submission" date="2018-08" db="EMBL/GenBank/DDBJ databases">
        <title>Genomic Encyclopedia of Archaeal and Bacterial Type Strains, Phase II (KMG-II): from individual species to whole genera.</title>
        <authorList>
            <person name="Goeker M."/>
        </authorList>
    </citation>
    <scope>NUCLEOTIDE SEQUENCE [LARGE SCALE GENOMIC DNA]</scope>
    <source>
        <strain evidence="1 2">DSM 5002</strain>
    </source>
</reference>
<comment type="caution">
    <text evidence="1">The sequence shown here is derived from an EMBL/GenBank/DDBJ whole genome shotgun (WGS) entry which is preliminary data.</text>
</comment>
<organism evidence="1 2">
    <name type="scientific">Dichotomicrobium thermohalophilum</name>
    <dbReference type="NCBI Taxonomy" id="933063"/>
    <lineage>
        <taxon>Bacteria</taxon>
        <taxon>Pseudomonadati</taxon>
        <taxon>Pseudomonadota</taxon>
        <taxon>Alphaproteobacteria</taxon>
        <taxon>Hyphomicrobiales</taxon>
        <taxon>Hyphomicrobiaceae</taxon>
        <taxon>Dichotomicrobium</taxon>
    </lineage>
</organism>